<organism evidence="3">
    <name type="scientific">Microvirga ossetica</name>
    <dbReference type="NCBI Taxonomy" id="1882682"/>
    <lineage>
        <taxon>Bacteria</taxon>
        <taxon>Pseudomonadati</taxon>
        <taxon>Pseudomonadota</taxon>
        <taxon>Alphaproteobacteria</taxon>
        <taxon>Hyphomicrobiales</taxon>
        <taxon>Methylobacteriaceae</taxon>
        <taxon>Microvirga</taxon>
    </lineage>
</organism>
<sequence>MFLCTANAARSILAEAILNELGKSRFHASSAGSQPLGAINRYALNLVRNMGHDTAVLRSKSLDEFAGSGAPHMDLVFTVCDSAVNEACPVWPGHPTMAHWGVPDPKAATGTEAEIAVAFDEAYRMLRRRIELLLAIPIGSIDRLALEESLREIGRSDPAAHPAPEQTAQ</sequence>
<dbReference type="InterPro" id="IPR023485">
    <property type="entry name" value="Ptyr_pPase"/>
</dbReference>
<feature type="domain" description="Phosphotyrosine protein phosphatase I" evidence="2">
    <location>
        <begin position="1"/>
        <end position="136"/>
    </location>
</feature>
<dbReference type="PANTHER" id="PTHR43428">
    <property type="entry name" value="ARSENATE REDUCTASE"/>
    <property type="match status" value="1"/>
</dbReference>
<name>A0A1B2EP04_9HYPH</name>
<accession>A0A1B2EP04</accession>
<keyword evidence="1" id="KW-0059">Arsenical resistance</keyword>
<dbReference type="RefSeq" id="WP_237050286.1">
    <property type="nucleotide sequence ID" value="NZ_CP016616.1"/>
</dbReference>
<reference evidence="3" key="1">
    <citation type="submission" date="2016-07" db="EMBL/GenBank/DDBJ databases">
        <title>Microvirga ossetica sp. nov. a new species of rhizobia isolated from root nodules of the legume species Vicia alpestris Steven originated from North Ossetia region in the Caucasus.</title>
        <authorList>
            <person name="Safronova V.I."/>
            <person name="Kuznetsova I.G."/>
            <person name="Sazanova A.L."/>
            <person name="Belimov A."/>
            <person name="Andronov E."/>
            <person name="Osledkin Y.S."/>
            <person name="Onishchuk O.P."/>
            <person name="Kurchak O.N."/>
            <person name="Shaposhnikov A.I."/>
            <person name="Willems A."/>
            <person name="Tikhonovich I.A."/>
        </authorList>
    </citation>
    <scope>NUCLEOTIDE SEQUENCE [LARGE SCALE GENOMIC DNA]</scope>
    <source>
        <strain evidence="3">V5/3M</strain>
    </source>
</reference>
<dbReference type="GO" id="GO:0046685">
    <property type="term" value="P:response to arsenic-containing substance"/>
    <property type="evidence" value="ECO:0007669"/>
    <property type="project" value="UniProtKB-KW"/>
</dbReference>
<proteinExistence type="predicted"/>
<gene>
    <name evidence="3" type="ORF">BB934_02730</name>
</gene>
<evidence type="ECO:0000313" key="3">
    <source>
        <dbReference type="EMBL" id="ANY81552.1"/>
    </source>
</evidence>
<dbReference type="Gene3D" id="3.40.50.2300">
    <property type="match status" value="1"/>
</dbReference>
<dbReference type="SUPFAM" id="SSF52788">
    <property type="entry name" value="Phosphotyrosine protein phosphatases I"/>
    <property type="match status" value="1"/>
</dbReference>
<dbReference type="InterPro" id="IPR036196">
    <property type="entry name" value="Ptyr_pPase_sf"/>
</dbReference>
<dbReference type="AlphaFoldDB" id="A0A1B2EP04"/>
<evidence type="ECO:0000259" key="2">
    <source>
        <dbReference type="SMART" id="SM00226"/>
    </source>
</evidence>
<evidence type="ECO:0000256" key="1">
    <source>
        <dbReference type="ARBA" id="ARBA00022849"/>
    </source>
</evidence>
<protein>
    <submittedName>
        <fullName evidence="3">ArsR family transcriptional regulator</fullName>
    </submittedName>
</protein>
<dbReference type="PANTHER" id="PTHR43428:SF1">
    <property type="entry name" value="ARSENATE REDUCTASE"/>
    <property type="match status" value="1"/>
</dbReference>
<dbReference type="Pfam" id="PF01451">
    <property type="entry name" value="LMWPc"/>
    <property type="match status" value="1"/>
</dbReference>
<dbReference type="SMART" id="SM00226">
    <property type="entry name" value="LMWPc"/>
    <property type="match status" value="1"/>
</dbReference>
<dbReference type="EMBL" id="CP016616">
    <property type="protein sequence ID" value="ANY81552.1"/>
    <property type="molecule type" value="Genomic_DNA"/>
</dbReference>
<dbReference type="KEGG" id="moc:BB934_02730"/>
<dbReference type="CDD" id="cd16345">
    <property type="entry name" value="LMWP_ArsC"/>
    <property type="match status" value="1"/>
</dbReference>